<feature type="compositionally biased region" description="Polar residues" evidence="1">
    <location>
        <begin position="8"/>
        <end position="19"/>
    </location>
</feature>
<evidence type="ECO:0008006" key="3">
    <source>
        <dbReference type="Google" id="ProtNLM"/>
    </source>
</evidence>
<dbReference type="EMBL" id="QGKY02001250">
    <property type="protein sequence ID" value="KAF2564997.1"/>
    <property type="molecule type" value="Genomic_DNA"/>
</dbReference>
<feature type="region of interest" description="Disordered" evidence="1">
    <location>
        <begin position="86"/>
        <end position="115"/>
    </location>
</feature>
<proteinExistence type="predicted"/>
<accession>A0A8S9I6M6</accession>
<feature type="region of interest" description="Disordered" evidence="1">
    <location>
        <begin position="1"/>
        <end position="45"/>
    </location>
</feature>
<feature type="compositionally biased region" description="Basic and acidic residues" evidence="1">
    <location>
        <begin position="21"/>
        <end position="31"/>
    </location>
</feature>
<name>A0A8S9I6M6_BRACR</name>
<evidence type="ECO:0000256" key="1">
    <source>
        <dbReference type="SAM" id="MobiDB-lite"/>
    </source>
</evidence>
<reference evidence="2" key="1">
    <citation type="submission" date="2019-12" db="EMBL/GenBank/DDBJ databases">
        <title>Genome sequencing and annotation of Brassica cretica.</title>
        <authorList>
            <person name="Studholme D.J."/>
            <person name="Sarris P.F."/>
        </authorList>
    </citation>
    <scope>NUCLEOTIDE SEQUENCE</scope>
    <source>
        <strain evidence="2">PFS-102/07</strain>
        <tissue evidence="2">Leaf</tissue>
    </source>
</reference>
<protein>
    <recommendedName>
        <fullName evidence="3">Aspartic peptidase DDI1-type domain-containing protein</fullName>
    </recommendedName>
</protein>
<comment type="caution">
    <text evidence="2">The sequence shown here is derived from an EMBL/GenBank/DDBJ whole genome shotgun (WGS) entry which is preliminary data.</text>
</comment>
<gene>
    <name evidence="2" type="ORF">F2Q70_00015043</name>
</gene>
<dbReference type="AlphaFoldDB" id="A0A8S9I6M6"/>
<evidence type="ECO:0000313" key="2">
    <source>
        <dbReference type="EMBL" id="KAF2564997.1"/>
    </source>
</evidence>
<organism evidence="2">
    <name type="scientific">Brassica cretica</name>
    <name type="common">Mustard</name>
    <dbReference type="NCBI Taxonomy" id="69181"/>
    <lineage>
        <taxon>Eukaryota</taxon>
        <taxon>Viridiplantae</taxon>
        <taxon>Streptophyta</taxon>
        <taxon>Embryophyta</taxon>
        <taxon>Tracheophyta</taxon>
        <taxon>Spermatophyta</taxon>
        <taxon>Magnoliopsida</taxon>
        <taxon>eudicotyledons</taxon>
        <taxon>Gunneridae</taxon>
        <taxon>Pentapetalae</taxon>
        <taxon>rosids</taxon>
        <taxon>malvids</taxon>
        <taxon>Brassicales</taxon>
        <taxon>Brassicaceae</taxon>
        <taxon>Brassiceae</taxon>
        <taxon>Brassica</taxon>
    </lineage>
</organism>
<sequence>MTNRHTRSNAQGHLVTLSNHELARLERENRQQPRPTNTTMGDHGHQDDLAAEMQLMQQQMLQMQQTIQAQQTAAQQVALAQQEQQAHAAPIERAEQPTSSAVTAPDESAETPPSRVYVPKVPYPIPPRHLMDPISEEQLIGFNKMVRRLLKEFAFEDALQIRPLLNSAVTAPDESAETPPSRVYVPKVPYPIPPRHLMDLISEEQLIGFNKMVRRLPKELAFEDALQIRQLLKFFKNCRETQEEIKVLYTKALSTPALKVLPKVDDPGKFVFPCSIAGTTFKDALCDSGSCVNLVSKAIVDDLEKLKVVPEKEHGDKGDKLLLGWLLQLIRQSRLLLQSYVVLLLLHRSQQQELSSEAGRHLAYKEYGVLRDKAIWKIVFVHGSDSCRHDNAFVALL</sequence>